<dbReference type="Proteomes" id="UP000762676">
    <property type="component" value="Unassembled WGS sequence"/>
</dbReference>
<dbReference type="AlphaFoldDB" id="A0AAV4E7Y4"/>
<feature type="signal peptide" evidence="1">
    <location>
        <begin position="1"/>
        <end position="44"/>
    </location>
</feature>
<evidence type="ECO:0008006" key="4">
    <source>
        <dbReference type="Google" id="ProtNLM"/>
    </source>
</evidence>
<feature type="chain" id="PRO_5043629633" description="Transmembrane protein" evidence="1">
    <location>
        <begin position="45"/>
        <end position="94"/>
    </location>
</feature>
<sequence>MWNRRLLAKIFSDMVHLSHSRFHNLHNVMLPVAILSFFFSVCVADVDAEVFIGDDNDDGGDYCYDDFTTHVDDDDDELLMMWMQEKHMILQMMS</sequence>
<reference evidence="2 3" key="1">
    <citation type="journal article" date="2021" name="Elife">
        <title>Chloroplast acquisition without the gene transfer in kleptoplastic sea slugs, Plakobranchus ocellatus.</title>
        <authorList>
            <person name="Maeda T."/>
            <person name="Takahashi S."/>
            <person name="Yoshida T."/>
            <person name="Shimamura S."/>
            <person name="Takaki Y."/>
            <person name="Nagai Y."/>
            <person name="Toyoda A."/>
            <person name="Suzuki Y."/>
            <person name="Arimoto A."/>
            <person name="Ishii H."/>
            <person name="Satoh N."/>
            <person name="Nishiyama T."/>
            <person name="Hasebe M."/>
            <person name="Maruyama T."/>
            <person name="Minagawa J."/>
            <person name="Obokata J."/>
            <person name="Shigenobu S."/>
        </authorList>
    </citation>
    <scope>NUCLEOTIDE SEQUENCE [LARGE SCALE GENOMIC DNA]</scope>
</reference>
<gene>
    <name evidence="2" type="ORF">ElyMa_000000900</name>
</gene>
<evidence type="ECO:0000256" key="1">
    <source>
        <dbReference type="SAM" id="SignalP"/>
    </source>
</evidence>
<evidence type="ECO:0000313" key="2">
    <source>
        <dbReference type="EMBL" id="GFR57383.1"/>
    </source>
</evidence>
<protein>
    <recommendedName>
        <fullName evidence="4">Transmembrane protein</fullName>
    </recommendedName>
</protein>
<accession>A0AAV4E7Y4</accession>
<comment type="caution">
    <text evidence="2">The sequence shown here is derived from an EMBL/GenBank/DDBJ whole genome shotgun (WGS) entry which is preliminary data.</text>
</comment>
<organism evidence="2 3">
    <name type="scientific">Elysia marginata</name>
    <dbReference type="NCBI Taxonomy" id="1093978"/>
    <lineage>
        <taxon>Eukaryota</taxon>
        <taxon>Metazoa</taxon>
        <taxon>Spiralia</taxon>
        <taxon>Lophotrochozoa</taxon>
        <taxon>Mollusca</taxon>
        <taxon>Gastropoda</taxon>
        <taxon>Heterobranchia</taxon>
        <taxon>Euthyneura</taxon>
        <taxon>Panpulmonata</taxon>
        <taxon>Sacoglossa</taxon>
        <taxon>Placobranchoidea</taxon>
        <taxon>Plakobranchidae</taxon>
        <taxon>Elysia</taxon>
    </lineage>
</organism>
<keyword evidence="3" id="KW-1185">Reference proteome</keyword>
<dbReference type="EMBL" id="BMAT01000004">
    <property type="protein sequence ID" value="GFR57383.1"/>
    <property type="molecule type" value="Genomic_DNA"/>
</dbReference>
<name>A0AAV4E7Y4_9GAST</name>
<keyword evidence="1" id="KW-0732">Signal</keyword>
<evidence type="ECO:0000313" key="3">
    <source>
        <dbReference type="Proteomes" id="UP000762676"/>
    </source>
</evidence>
<proteinExistence type="predicted"/>